<comment type="similarity">
    <text evidence="6">Belongs to the peptidase M3B family.</text>
</comment>
<dbReference type="Pfam" id="PF08439">
    <property type="entry name" value="Peptidase_M3_N"/>
    <property type="match status" value="1"/>
</dbReference>
<comment type="cofactor">
    <cofactor evidence="6">
        <name>Zn(2+)</name>
        <dbReference type="ChEBI" id="CHEBI:29105"/>
    </cofactor>
    <text evidence="6">Binds 1 zinc ion.</text>
</comment>
<evidence type="ECO:0000256" key="2">
    <source>
        <dbReference type="ARBA" id="ARBA00022723"/>
    </source>
</evidence>
<evidence type="ECO:0000313" key="9">
    <source>
        <dbReference type="EMBL" id="QBO36640.1"/>
    </source>
</evidence>
<dbReference type="InterPro" id="IPR013647">
    <property type="entry name" value="OligopepF_N_dom"/>
</dbReference>
<dbReference type="GO" id="GO:0006508">
    <property type="term" value="P:proteolysis"/>
    <property type="evidence" value="ECO:0007669"/>
    <property type="project" value="UniProtKB-KW"/>
</dbReference>
<dbReference type="InterPro" id="IPR001567">
    <property type="entry name" value="Pept_M3A_M3B_dom"/>
</dbReference>
<dbReference type="RefSeq" id="WP_133363717.1">
    <property type="nucleotide sequence ID" value="NZ_CP037940.1"/>
</dbReference>
<dbReference type="Gene3D" id="1.20.140.70">
    <property type="entry name" value="Oligopeptidase f, N-terminal domain"/>
    <property type="match status" value="1"/>
</dbReference>
<dbReference type="AlphaFoldDB" id="A0A4P6YV41"/>
<dbReference type="SUPFAM" id="SSF55486">
    <property type="entry name" value="Metalloproteases ('zincins'), catalytic domain"/>
    <property type="match status" value="1"/>
</dbReference>
<name>A0A4P6YV41_9LACO</name>
<comment type="function">
    <text evidence="6">Has oligopeptidase activity and degrades a variety of small bioactive peptides.</text>
</comment>
<dbReference type="Proteomes" id="UP000292886">
    <property type="component" value="Chromosome"/>
</dbReference>
<dbReference type="EMBL" id="CP037940">
    <property type="protein sequence ID" value="QBO36640.1"/>
    <property type="molecule type" value="Genomic_DNA"/>
</dbReference>
<dbReference type="InterPro" id="IPR045090">
    <property type="entry name" value="Pept_M3A_M3B"/>
</dbReference>
<evidence type="ECO:0000313" key="10">
    <source>
        <dbReference type="Proteomes" id="UP000292886"/>
    </source>
</evidence>
<keyword evidence="10" id="KW-1185">Reference proteome</keyword>
<dbReference type="PANTHER" id="PTHR11804">
    <property type="entry name" value="PROTEASE M3 THIMET OLIGOPEPTIDASE-RELATED"/>
    <property type="match status" value="1"/>
</dbReference>
<evidence type="ECO:0000256" key="3">
    <source>
        <dbReference type="ARBA" id="ARBA00022801"/>
    </source>
</evidence>
<keyword evidence="4 6" id="KW-0862">Zinc</keyword>
<evidence type="ECO:0000259" key="8">
    <source>
        <dbReference type="Pfam" id="PF08439"/>
    </source>
</evidence>
<dbReference type="Gene3D" id="1.10.1370.20">
    <property type="entry name" value="Oligoendopeptidase f, C-terminal domain"/>
    <property type="match status" value="1"/>
</dbReference>
<keyword evidence="1 6" id="KW-0645">Protease</keyword>
<dbReference type="KEGG" id="wei:EQG49_09240"/>
<dbReference type="GO" id="GO:0006518">
    <property type="term" value="P:peptide metabolic process"/>
    <property type="evidence" value="ECO:0007669"/>
    <property type="project" value="TreeGrafter"/>
</dbReference>
<dbReference type="Pfam" id="PF01432">
    <property type="entry name" value="Peptidase_M3"/>
    <property type="match status" value="1"/>
</dbReference>
<proteinExistence type="inferred from homology"/>
<feature type="domain" description="Oligopeptidase F N-terminal" evidence="8">
    <location>
        <begin position="126"/>
        <end position="175"/>
    </location>
</feature>
<evidence type="ECO:0000256" key="4">
    <source>
        <dbReference type="ARBA" id="ARBA00022833"/>
    </source>
</evidence>
<evidence type="ECO:0000256" key="6">
    <source>
        <dbReference type="RuleBase" id="RU368091"/>
    </source>
</evidence>
<dbReference type="GO" id="GO:0046872">
    <property type="term" value="F:metal ion binding"/>
    <property type="evidence" value="ECO:0007669"/>
    <property type="project" value="UniProtKB-UniRule"/>
</dbReference>
<feature type="domain" description="Peptidase M3A/M3B catalytic" evidence="7">
    <location>
        <begin position="198"/>
        <end position="579"/>
    </location>
</feature>
<dbReference type="InterPro" id="IPR034009">
    <property type="entry name" value="M3B_PepF_4"/>
</dbReference>
<keyword evidence="2 6" id="KW-0479">Metal-binding</keyword>
<dbReference type="GO" id="GO:0004222">
    <property type="term" value="F:metalloendopeptidase activity"/>
    <property type="evidence" value="ECO:0007669"/>
    <property type="project" value="UniProtKB-UniRule"/>
</dbReference>
<accession>A0A4P6YV41</accession>
<dbReference type="EC" id="3.4.24.-" evidence="6"/>
<dbReference type="PANTHER" id="PTHR11804:SF45">
    <property type="entry name" value="SIMILAR TO OLIGOENDOPEPTIDASE"/>
    <property type="match status" value="1"/>
</dbReference>
<keyword evidence="3 6" id="KW-0378">Hydrolase</keyword>
<reference evidence="10" key="1">
    <citation type="submission" date="2019-03" db="EMBL/GenBank/DDBJ databases">
        <title>Weissella sp. 26KH-42 Genome sequencing.</title>
        <authorList>
            <person name="Heo J."/>
            <person name="Kim S.-J."/>
            <person name="Kim J.-S."/>
            <person name="Hong S.-B."/>
            <person name="Kwon S.-W."/>
        </authorList>
    </citation>
    <scope>NUCLEOTIDE SEQUENCE [LARGE SCALE GENOMIC DNA]</scope>
    <source>
        <strain evidence="10">26KH-42</strain>
    </source>
</reference>
<sequence>MQARNKVPVAETWNVHDIYPDDAAFNVDRELYLNLVEAFITKYTDQLKTSSDFITALGDFELLEQKSSLLIHYAFLPQSTDITDSAAAQLLRATDELLSVNAAKLTFFDDALVNADVAILDAIATDAPKFASYIRHTKEKKAHQLSPDVEAALAQLSPSLYSAENTYGQVRSADLAYDPITVNGVEYPMSFVLYENRYQYSPDTDLRRAASKAFYDGLAKYQNTVASTYYNQVATEKRIATLRGFDSVIDYLLVGDEVDRSLFDRQIDGIMNWLAPVMRKYVNHIKEVRGLDKVTFADLQIDLDPDFNPKVTIEESKQLVSDAISTLGASYHDMIMPAYAERWVDFAQNAGKESGGFATKAFGIHPYILMTWTDEMADVFTLIHELGHNGHMILSEANNSILGDFPATYVSEAPSTFNELLLANSLQASADDARSKRAALVKMLTNTYYHNFVTHLLEAAFQREVYTLIDNGESFDAAKLNEIKRGVLEKFWGSDVEINNGAELTWMRQSHYYMGLYSYSYSASLTISTQAFLKVREEGQPAVDRWLELLKAGDQYTPVDLAAKAGVDITTDEPLKQTIKFLDETVDQIIAYTDELK</sequence>
<keyword evidence="5 6" id="KW-0482">Metalloprotease</keyword>
<evidence type="ECO:0000259" key="7">
    <source>
        <dbReference type="Pfam" id="PF01432"/>
    </source>
</evidence>
<gene>
    <name evidence="9" type="primary">pepF</name>
    <name evidence="9" type="ORF">EQG49_09240</name>
</gene>
<evidence type="ECO:0000256" key="1">
    <source>
        <dbReference type="ARBA" id="ARBA00022670"/>
    </source>
</evidence>
<organism evidence="9 10">
    <name type="scientific">Periweissella cryptocerci</name>
    <dbReference type="NCBI Taxonomy" id="2506420"/>
    <lineage>
        <taxon>Bacteria</taxon>
        <taxon>Bacillati</taxon>
        <taxon>Bacillota</taxon>
        <taxon>Bacilli</taxon>
        <taxon>Lactobacillales</taxon>
        <taxon>Lactobacillaceae</taxon>
        <taxon>Periweissella</taxon>
    </lineage>
</organism>
<dbReference type="InterPro" id="IPR004438">
    <property type="entry name" value="Peptidase_M3B"/>
</dbReference>
<protein>
    <recommendedName>
        <fullName evidence="6">Oligopeptidase F</fullName>
        <ecNumber evidence="6">3.4.24.-</ecNumber>
    </recommendedName>
</protein>
<dbReference type="InterPro" id="IPR042088">
    <property type="entry name" value="OligoPept_F_C"/>
</dbReference>
<dbReference type="NCBIfam" id="TIGR00181">
    <property type="entry name" value="pepF"/>
    <property type="match status" value="1"/>
</dbReference>
<dbReference type="CDD" id="cd09609">
    <property type="entry name" value="M3B_PepF"/>
    <property type="match status" value="1"/>
</dbReference>
<evidence type="ECO:0000256" key="5">
    <source>
        <dbReference type="ARBA" id="ARBA00023049"/>
    </source>
</evidence>
<dbReference type="OrthoDB" id="9766487at2"/>